<protein>
    <recommendedName>
        <fullName evidence="1">DUF6969 domain-containing protein</fullName>
    </recommendedName>
</protein>
<feature type="domain" description="DUF6969" evidence="1">
    <location>
        <begin position="22"/>
        <end position="216"/>
    </location>
</feature>
<dbReference type="EMBL" id="CP101118">
    <property type="protein sequence ID" value="WZF87138.1"/>
    <property type="molecule type" value="Genomic_DNA"/>
</dbReference>
<name>A0ABZ2VXP6_9GAMM</name>
<dbReference type="Proteomes" id="UP001475781">
    <property type="component" value="Chromosome"/>
</dbReference>
<gene>
    <name evidence="2" type="ORF">NLK58_12285</name>
</gene>
<dbReference type="Pfam" id="PF22308">
    <property type="entry name" value="DUF6969"/>
    <property type="match status" value="1"/>
</dbReference>
<dbReference type="InterPro" id="IPR054242">
    <property type="entry name" value="DUF6969"/>
</dbReference>
<evidence type="ECO:0000313" key="2">
    <source>
        <dbReference type="EMBL" id="WZF87138.1"/>
    </source>
</evidence>
<keyword evidence="3" id="KW-1185">Reference proteome</keyword>
<dbReference type="RefSeq" id="WP_205422185.1">
    <property type="nucleotide sequence ID" value="NZ_CP101118.1"/>
</dbReference>
<evidence type="ECO:0000313" key="3">
    <source>
        <dbReference type="Proteomes" id="UP001475781"/>
    </source>
</evidence>
<accession>A0ABZ2VXP6</accession>
<evidence type="ECO:0000259" key="1">
    <source>
        <dbReference type="Pfam" id="PF22308"/>
    </source>
</evidence>
<sequence length="248" mass="28590">MTELGIPKLASLTDNQVLTSLAAIDDIRECYRVLEKGGLNVVGEVLKGQGPFYEMDHYPKEDVYDRETASQYYYHAHRDDHAEHGHFHLFLRNAALPEGIEPVMGPTGEDRVAHLVAVSMDAWGYPTDLFAVNRWVTDESWLPAETIIRVLDQFAIDHAYPSWPVNRWLTAIVRCFRPQIEALLYHRDEVIYQRQAQGLEQVLEDRSLEITGTVPIDVDSWADKLKAEQIKRNQAKRIQQNRSSEYTR</sequence>
<reference evidence="2 3" key="1">
    <citation type="submission" date="2022-07" db="EMBL/GenBank/DDBJ databases">
        <title>A copper resistant bacterium isolated from sediment samples of deep sea hydrothermal areas.</title>
        <authorList>
            <person name="Zeng X."/>
        </authorList>
    </citation>
    <scope>NUCLEOTIDE SEQUENCE [LARGE SCALE GENOMIC DNA]</scope>
    <source>
        <strain evidence="3">CuT 6</strain>
    </source>
</reference>
<organism evidence="2 3">
    <name type="scientific">Marinobacter metalliresistant</name>
    <dbReference type="NCBI Taxonomy" id="2961995"/>
    <lineage>
        <taxon>Bacteria</taxon>
        <taxon>Pseudomonadati</taxon>
        <taxon>Pseudomonadota</taxon>
        <taxon>Gammaproteobacteria</taxon>
        <taxon>Pseudomonadales</taxon>
        <taxon>Marinobacteraceae</taxon>
        <taxon>Marinobacter</taxon>
    </lineage>
</organism>
<proteinExistence type="predicted"/>